<protein>
    <recommendedName>
        <fullName evidence="3">DUF4235 domain-containing protein</fullName>
    </recommendedName>
</protein>
<evidence type="ECO:0000313" key="2">
    <source>
        <dbReference type="Proteomes" id="UP000198981"/>
    </source>
</evidence>
<dbReference type="InterPro" id="IPR025329">
    <property type="entry name" value="DUF4235"/>
</dbReference>
<accession>A0A1G4XBP9</accession>
<dbReference type="Proteomes" id="UP000198981">
    <property type="component" value="Unassembled WGS sequence"/>
</dbReference>
<dbReference type="EMBL" id="FMUH01000001">
    <property type="protein sequence ID" value="SCX38577.1"/>
    <property type="molecule type" value="Genomic_DNA"/>
</dbReference>
<keyword evidence="2" id="KW-1185">Reference proteome</keyword>
<name>A0A1G4XBP9_9ACTN</name>
<sequence>MAKKQKVKTPALYKLLGPALAIPTGIVVKKVADQAWIAVRGTPPPKNPDVPGISWGDAIAWAAVSGVLVAVGRLLAAQGAAKAYTALTGKFPANANADSAA</sequence>
<dbReference type="AlphaFoldDB" id="A0A1G4XBP9"/>
<evidence type="ECO:0008006" key="3">
    <source>
        <dbReference type="Google" id="ProtNLM"/>
    </source>
</evidence>
<dbReference type="RefSeq" id="WP_092799248.1">
    <property type="nucleotide sequence ID" value="NZ_FMUH01000001.1"/>
</dbReference>
<reference evidence="2" key="1">
    <citation type="submission" date="2016-10" db="EMBL/GenBank/DDBJ databases">
        <authorList>
            <person name="Varghese N."/>
            <person name="Submissions S."/>
        </authorList>
    </citation>
    <scope>NUCLEOTIDE SEQUENCE [LARGE SCALE GENOMIC DNA]</scope>
    <source>
        <strain evidence="2">DSM 45722</strain>
    </source>
</reference>
<dbReference type="OrthoDB" id="5191204at2"/>
<proteinExistence type="predicted"/>
<organism evidence="1 2">
    <name type="scientific">Klenkia marina</name>
    <dbReference type="NCBI Taxonomy" id="1960309"/>
    <lineage>
        <taxon>Bacteria</taxon>
        <taxon>Bacillati</taxon>
        <taxon>Actinomycetota</taxon>
        <taxon>Actinomycetes</taxon>
        <taxon>Geodermatophilales</taxon>
        <taxon>Geodermatophilaceae</taxon>
        <taxon>Klenkia</taxon>
    </lineage>
</organism>
<evidence type="ECO:0000313" key="1">
    <source>
        <dbReference type="EMBL" id="SCX38577.1"/>
    </source>
</evidence>
<dbReference type="Pfam" id="PF14019">
    <property type="entry name" value="DUF4235"/>
    <property type="match status" value="1"/>
</dbReference>
<gene>
    <name evidence="1" type="ORF">SAMN03159343_0448</name>
</gene>